<dbReference type="AlphaFoldDB" id="F8L5F0"/>
<protein>
    <submittedName>
        <fullName evidence="1">Uncharacterized protein</fullName>
    </submittedName>
</protein>
<keyword evidence="2" id="KW-1185">Reference proteome</keyword>
<dbReference type="HOGENOM" id="CLU_1905352_0_0_0"/>
<dbReference type="Proteomes" id="UP000000496">
    <property type="component" value="Chromosome gsn.131"/>
</dbReference>
<name>F8L5F0_SIMNZ</name>
<proteinExistence type="predicted"/>
<evidence type="ECO:0000313" key="1">
    <source>
        <dbReference type="EMBL" id="CCB89259.1"/>
    </source>
</evidence>
<dbReference type="EMBL" id="FR872582">
    <property type="protein sequence ID" value="CCB89259.1"/>
    <property type="molecule type" value="Genomic_DNA"/>
</dbReference>
<organism evidence="1 2">
    <name type="scientific">Simkania negevensis (strain ATCC VR-1471 / DSM 27360 / Z)</name>
    <dbReference type="NCBI Taxonomy" id="331113"/>
    <lineage>
        <taxon>Bacteria</taxon>
        <taxon>Pseudomonadati</taxon>
        <taxon>Chlamydiota</taxon>
        <taxon>Chlamydiia</taxon>
        <taxon>Parachlamydiales</taxon>
        <taxon>Simkaniaceae</taxon>
        <taxon>Simkania</taxon>
    </lineage>
</organism>
<dbReference type="RefSeq" id="WP_013943726.1">
    <property type="nucleotide sequence ID" value="NC_015713.1"/>
</dbReference>
<sequence>MTCDALCIYRQKTFTSDFASAFLGRTTDHLIVATVANSLLSYFFKVSEVKIGILQGAVTALVVNVTHHLSHLAPGDENEELRAVVVTAGMLWGSIYFFPDIATWFEKEATFYDSLKFGAVSWMSIALCNRFYH</sequence>
<evidence type="ECO:0000313" key="2">
    <source>
        <dbReference type="Proteomes" id="UP000000496"/>
    </source>
</evidence>
<dbReference type="STRING" id="331113.SNE_A13820"/>
<reference key="1">
    <citation type="journal article" date="2011" name="Mol. Biol. Evol.">
        <title>Unity in variety -- the pan-genome of the Chlamydiae.</title>
        <authorList>
            <person name="Collingro A."/>
            <person name="Tischler P."/>
            <person name="Weinmaier T."/>
            <person name="Penz T."/>
            <person name="Heinz E."/>
            <person name="Brunham R.C."/>
            <person name="Read T.D."/>
            <person name="Bavoil P.M."/>
            <person name="Sachse K."/>
            <person name="Kahane S."/>
            <person name="Friedman M.G."/>
            <person name="Rattei T."/>
            <person name="Myers G.S.A."/>
            <person name="Horn M."/>
        </authorList>
    </citation>
    <scope>NUCLEOTIDE SEQUENCE</scope>
    <source>
        <strain>Z</strain>
    </source>
</reference>
<gene>
    <name evidence="1" type="ordered locus">SNE_A13820</name>
</gene>
<dbReference type="KEGG" id="sng:SNE_A13820"/>
<accession>F8L5F0</accession>
<reference evidence="1 2" key="2">
    <citation type="journal article" date="2011" name="Mol. Biol. Evol.">
        <title>Unity in variety--the pan-genome of the Chlamydiae.</title>
        <authorList>
            <person name="Collingro A."/>
            <person name="Tischler P."/>
            <person name="Weinmaier T."/>
            <person name="Penz T."/>
            <person name="Heinz E."/>
            <person name="Brunham R.C."/>
            <person name="Read T.D."/>
            <person name="Bavoil P.M."/>
            <person name="Sachse K."/>
            <person name="Kahane S."/>
            <person name="Friedman M.G."/>
            <person name="Rattei T."/>
            <person name="Myers G.S."/>
            <person name="Horn M."/>
        </authorList>
    </citation>
    <scope>NUCLEOTIDE SEQUENCE [LARGE SCALE GENOMIC DNA]</scope>
    <source>
        <strain evidence="2">ATCC VR-1471 / Z</strain>
    </source>
</reference>